<dbReference type="AlphaFoldDB" id="A0A6J4H2D5"/>
<name>A0A6J4H2D5_9ACTN</name>
<reference evidence="1" key="1">
    <citation type="submission" date="2020-02" db="EMBL/GenBank/DDBJ databases">
        <authorList>
            <person name="Meier V. D."/>
        </authorList>
    </citation>
    <scope>NUCLEOTIDE SEQUENCE</scope>
    <source>
        <strain evidence="1">AVDCRST_MAG76</strain>
    </source>
</reference>
<organism evidence="1">
    <name type="scientific">uncultured Acidimicrobiales bacterium</name>
    <dbReference type="NCBI Taxonomy" id="310071"/>
    <lineage>
        <taxon>Bacteria</taxon>
        <taxon>Bacillati</taxon>
        <taxon>Actinomycetota</taxon>
        <taxon>Acidimicrobiia</taxon>
        <taxon>Acidimicrobiales</taxon>
        <taxon>environmental samples</taxon>
    </lineage>
</organism>
<evidence type="ECO:0000313" key="1">
    <source>
        <dbReference type="EMBL" id="CAA9213003.1"/>
    </source>
</evidence>
<gene>
    <name evidence="1" type="ORF">AVDCRST_MAG76-221</name>
</gene>
<sequence length="43" mass="4719">MALEESEKTVDGVRVGLDRMRQLISGPRLLTQVIGDAELGHDL</sequence>
<proteinExistence type="predicted"/>
<dbReference type="EMBL" id="CADCSZ010000015">
    <property type="protein sequence ID" value="CAA9213003.1"/>
    <property type="molecule type" value="Genomic_DNA"/>
</dbReference>
<accession>A0A6J4H2D5</accession>
<protein>
    <submittedName>
        <fullName evidence="1">Uncharacterized protein</fullName>
    </submittedName>
</protein>